<dbReference type="InterPro" id="IPR020988">
    <property type="entry name" value="Pept_U32_collagenase"/>
</dbReference>
<evidence type="ECO:0000313" key="2">
    <source>
        <dbReference type="EMBL" id="QDR80879.1"/>
    </source>
</evidence>
<feature type="domain" description="Peptidase U32 collagenase" evidence="1">
    <location>
        <begin position="395"/>
        <end position="513"/>
    </location>
</feature>
<organism evidence="2 3">
    <name type="scientific">Sporomusa termitida</name>
    <dbReference type="NCBI Taxonomy" id="2377"/>
    <lineage>
        <taxon>Bacteria</taxon>
        <taxon>Bacillati</taxon>
        <taxon>Bacillota</taxon>
        <taxon>Negativicutes</taxon>
        <taxon>Selenomonadales</taxon>
        <taxon>Sporomusaceae</taxon>
        <taxon>Sporomusa</taxon>
    </lineage>
</organism>
<dbReference type="Pfam" id="PF01136">
    <property type="entry name" value="Peptidase_U32"/>
    <property type="match status" value="2"/>
</dbReference>
<gene>
    <name evidence="2" type="ORF">SPTER_22170</name>
</gene>
<accession>A0A517DU57</accession>
<dbReference type="Pfam" id="PF12392">
    <property type="entry name" value="DUF3656"/>
    <property type="match status" value="1"/>
</dbReference>
<name>A0A517DU57_9FIRM</name>
<evidence type="ECO:0000313" key="3">
    <source>
        <dbReference type="Proteomes" id="UP000320776"/>
    </source>
</evidence>
<reference evidence="2 3" key="1">
    <citation type="submission" date="2019-02" db="EMBL/GenBank/DDBJ databases">
        <title>Closed genome of Sporomusa termitida DSM 4440.</title>
        <authorList>
            <person name="Poehlein A."/>
            <person name="Daniel R."/>
        </authorList>
    </citation>
    <scope>NUCLEOTIDE SEQUENCE [LARGE SCALE GENOMIC DNA]</scope>
    <source>
        <strain evidence="2 3">DSM 4440</strain>
    </source>
</reference>
<proteinExistence type="predicted"/>
<dbReference type="PANTHER" id="PTHR30217:SF10">
    <property type="entry name" value="23S RRNA 5-HYDROXYCYTIDINE C2501 SYNTHASE"/>
    <property type="match status" value="1"/>
</dbReference>
<dbReference type="InterPro" id="IPR051454">
    <property type="entry name" value="RNA/ubiquinone_mod_enzymes"/>
</dbReference>
<keyword evidence="3" id="KW-1185">Reference proteome</keyword>
<dbReference type="PROSITE" id="PS01276">
    <property type="entry name" value="PEPTIDASE_U32"/>
    <property type="match status" value="1"/>
</dbReference>
<dbReference type="PANTHER" id="PTHR30217">
    <property type="entry name" value="PEPTIDASE U32 FAMILY"/>
    <property type="match status" value="1"/>
</dbReference>
<dbReference type="Proteomes" id="UP000320776">
    <property type="component" value="Chromosome"/>
</dbReference>
<dbReference type="KEGG" id="sted:SPTER_22170"/>
<evidence type="ECO:0000259" key="1">
    <source>
        <dbReference type="Pfam" id="PF12392"/>
    </source>
</evidence>
<sequence length="834" mass="91632">MIHVIELLAPVGSKEALAAAVESGADAVYLGGKMFGARHYAPNFTDEELAAAVRFAHMRGVMVYITVNTLTDDSELPALADYLRHLYQLGVDAIIVQDLGVAVIARDIVPALPLHASTQMTVHNLAGVQFLAAMGFTRVVLARELTLTDIEYICKNSSVAIETFIHGALCISYSGQCLMSSMIGGRSGNRGRCAQPCRLPYTLVGADGNDLLQAAGAGEYLLSPKDFNTIEVLPDLMQAGVTSFKIEGRMKRPEYVAVVVDAYRRALDSYLADRNNYVVSTQDRKDLAQIFNRDFTTAHLYGKNGRNMMSDRRPNNRGVRVGRVLSYQAAGKITVIKLDEPLAVGDIIEFWVKVGGRVNVTVQTMTVNGAAVTEAPANTAVSIPVSSPVRDNDRVFKVFDAKLMERARTYFSRAEAVRRIPVDIVVAAEEGKPMVITVRDADGFSGRAATVFIAEKARKRPLTPASVAKQMERLGTTVFRLNQLECQLQGEVMVPLSEMNDARRRAIEQLEAAGLARFARPALPNGSSIAALLPPLQTTGRANKPELVVNVDAVDKLQAAVDNGADIVMFGGECLGKHALSAEDYHNAADYARRHNRKIIFNTPRLVHQNQLAELKASAVLFNRLKPYAVSAGNIGTLQLLRELVDAPLHGDYPLNIYNSVTAGYLSARGLASLTLSPELSFAQVEAITARKLAPTECLVHGYVTLMISEYCLPGSFLGDTAGQCKQACLRGQYWLKDRMNELFPITTDQFCRMHVLNAKELSMLPHVPRLMRTGLSRLRFEAKYNTVREIEHITRMYRELLDQGENHPLLLQDKVSGVEHGHITRGHFFRGVL</sequence>
<dbReference type="InterPro" id="IPR001539">
    <property type="entry name" value="Peptidase_U32"/>
</dbReference>
<dbReference type="EMBL" id="CP036259">
    <property type="protein sequence ID" value="QDR80879.1"/>
    <property type="molecule type" value="Genomic_DNA"/>
</dbReference>
<dbReference type="AlphaFoldDB" id="A0A517DU57"/>
<protein>
    <submittedName>
        <fullName evidence="2">Peptidase family U32</fullName>
    </submittedName>
</protein>